<dbReference type="Gene3D" id="3.40.50.300">
    <property type="entry name" value="P-loop containing nucleotide triphosphate hydrolases"/>
    <property type="match status" value="1"/>
</dbReference>
<dbReference type="SUPFAM" id="SSF52540">
    <property type="entry name" value="P-loop containing nucleoside triphosphate hydrolases"/>
    <property type="match status" value="1"/>
</dbReference>
<gene>
    <name evidence="3" type="ORF">QE109_10555</name>
</gene>
<evidence type="ECO:0000313" key="3">
    <source>
        <dbReference type="EMBL" id="MDH8678590.1"/>
    </source>
</evidence>
<dbReference type="NCBIfam" id="NF004041">
    <property type="entry name" value="PRK05541.1"/>
    <property type="match status" value="1"/>
</dbReference>
<dbReference type="EMBL" id="JARYZI010000006">
    <property type="protein sequence ID" value="MDH8678590.1"/>
    <property type="molecule type" value="Genomic_DNA"/>
</dbReference>
<dbReference type="InterPro" id="IPR059117">
    <property type="entry name" value="APS_kinase_dom"/>
</dbReference>
<dbReference type="CDD" id="cd02027">
    <property type="entry name" value="APSK"/>
    <property type="match status" value="1"/>
</dbReference>
<keyword evidence="3" id="KW-0418">Kinase</keyword>
<name>A0ABT6NDU7_9FIRM</name>
<reference evidence="3 4" key="1">
    <citation type="submission" date="2023-04" db="EMBL/GenBank/DDBJ databases">
        <title>Fusibacter bizertensis strain WBS, isolated from littoral bottom sediments of the Arctic seas - biochemical and genomic analysis.</title>
        <authorList>
            <person name="Brioukhanov A.L."/>
        </authorList>
    </citation>
    <scope>NUCLEOTIDE SEQUENCE [LARGE SCALE GENOMIC DNA]</scope>
    <source>
        <strain evidence="3 4">WBS</strain>
    </source>
</reference>
<protein>
    <submittedName>
        <fullName evidence="3">Adenylyl-sulfate kinase</fullName>
        <ecNumber evidence="3">2.7.1.25</ecNumber>
    </submittedName>
</protein>
<dbReference type="InterPro" id="IPR027417">
    <property type="entry name" value="P-loop_NTPase"/>
</dbReference>
<dbReference type="InterPro" id="IPR050512">
    <property type="entry name" value="Sulf_AdTrans/APS_kinase"/>
</dbReference>
<feature type="domain" description="APS kinase" evidence="2">
    <location>
        <begin position="4"/>
        <end position="150"/>
    </location>
</feature>
<evidence type="ECO:0000259" key="2">
    <source>
        <dbReference type="Pfam" id="PF01583"/>
    </source>
</evidence>
<dbReference type="GO" id="GO:0004020">
    <property type="term" value="F:adenylylsulfate kinase activity"/>
    <property type="evidence" value="ECO:0007669"/>
    <property type="project" value="UniProtKB-EC"/>
</dbReference>
<evidence type="ECO:0000313" key="4">
    <source>
        <dbReference type="Proteomes" id="UP001158045"/>
    </source>
</evidence>
<sequence length="171" mass="19452">MEPGKVLWITGLSGAGKSSVAKLLYDKIRRTKSNVVLFDGDELRIIFGNDLGYTEQDRRISAMRNSRLCSFLSKQGIDVVCATISMYDDCRNWNRENIDNYLEIYLKVPINVLIERDQKGLYTSAIDNIESNVLGINQKFEEPQNSDLVIVNDGQQSIENIVENIMNELNI</sequence>
<organism evidence="3 4">
    <name type="scientific">Fusibacter bizertensis</name>
    <dbReference type="NCBI Taxonomy" id="1488331"/>
    <lineage>
        <taxon>Bacteria</taxon>
        <taxon>Bacillati</taxon>
        <taxon>Bacillota</taxon>
        <taxon>Clostridia</taxon>
        <taxon>Eubacteriales</taxon>
        <taxon>Eubacteriales Family XII. Incertae Sedis</taxon>
        <taxon>Fusibacter</taxon>
    </lineage>
</organism>
<dbReference type="Proteomes" id="UP001158045">
    <property type="component" value="Unassembled WGS sequence"/>
</dbReference>
<keyword evidence="1 3" id="KW-0808">Transferase</keyword>
<evidence type="ECO:0000256" key="1">
    <source>
        <dbReference type="ARBA" id="ARBA00022679"/>
    </source>
</evidence>
<proteinExistence type="predicted"/>
<accession>A0ABT6NDU7</accession>
<keyword evidence="4" id="KW-1185">Reference proteome</keyword>
<dbReference type="Pfam" id="PF01583">
    <property type="entry name" value="APS_kinase"/>
    <property type="match status" value="1"/>
</dbReference>
<dbReference type="EC" id="2.7.1.25" evidence="3"/>
<dbReference type="PANTHER" id="PTHR42700:SF1">
    <property type="entry name" value="SULFATE ADENYLYLTRANSFERASE"/>
    <property type="match status" value="1"/>
</dbReference>
<dbReference type="PANTHER" id="PTHR42700">
    <property type="entry name" value="SULFATE ADENYLYLTRANSFERASE"/>
    <property type="match status" value="1"/>
</dbReference>
<dbReference type="RefSeq" id="WP_281094441.1">
    <property type="nucleotide sequence ID" value="NZ_JARYZI010000006.1"/>
</dbReference>
<comment type="caution">
    <text evidence="3">The sequence shown here is derived from an EMBL/GenBank/DDBJ whole genome shotgun (WGS) entry which is preliminary data.</text>
</comment>